<feature type="transmembrane region" description="Helical" evidence="10">
    <location>
        <begin position="114"/>
        <end position="134"/>
    </location>
</feature>
<dbReference type="SUPFAM" id="SSF55874">
    <property type="entry name" value="ATPase domain of HSP90 chaperone/DNA topoisomerase II/histidine kinase"/>
    <property type="match status" value="1"/>
</dbReference>
<comment type="catalytic activity">
    <reaction evidence="1">
        <text>ATP + protein L-histidine = ADP + protein N-phospho-L-histidine.</text>
        <dbReference type="EC" id="2.7.13.3"/>
    </reaction>
</comment>
<evidence type="ECO:0000256" key="9">
    <source>
        <dbReference type="SAM" id="MobiDB-lite"/>
    </source>
</evidence>
<evidence type="ECO:0000256" key="6">
    <source>
        <dbReference type="ARBA" id="ARBA00022777"/>
    </source>
</evidence>
<dbReference type="CDD" id="cd16917">
    <property type="entry name" value="HATPase_UhpB-NarQ-NarX-like"/>
    <property type="match status" value="1"/>
</dbReference>
<evidence type="ECO:0000256" key="10">
    <source>
        <dbReference type="SAM" id="Phobius"/>
    </source>
</evidence>
<evidence type="ECO:0000256" key="1">
    <source>
        <dbReference type="ARBA" id="ARBA00000085"/>
    </source>
</evidence>
<feature type="domain" description="Histidine kinase/HSP90-like ATPase" evidence="11">
    <location>
        <begin position="344"/>
        <end position="438"/>
    </location>
</feature>
<dbReference type="InterPro" id="IPR050482">
    <property type="entry name" value="Sensor_HK_TwoCompSys"/>
</dbReference>
<evidence type="ECO:0000259" key="11">
    <source>
        <dbReference type="SMART" id="SM00387"/>
    </source>
</evidence>
<keyword evidence="13" id="KW-1185">Reference proteome</keyword>
<keyword evidence="7" id="KW-0067">ATP-binding</keyword>
<proteinExistence type="predicted"/>
<dbReference type="InterPro" id="IPR011712">
    <property type="entry name" value="Sig_transdc_His_kin_sub3_dim/P"/>
</dbReference>
<evidence type="ECO:0000313" key="12">
    <source>
        <dbReference type="EMBL" id="MFC4911402.1"/>
    </source>
</evidence>
<feature type="transmembrane region" description="Helical" evidence="10">
    <location>
        <begin position="140"/>
        <end position="157"/>
    </location>
</feature>
<dbReference type="PANTHER" id="PTHR24421:SF10">
    <property type="entry name" value="NITRATE_NITRITE SENSOR PROTEIN NARQ"/>
    <property type="match status" value="1"/>
</dbReference>
<accession>A0ABV9U4I9</accession>
<dbReference type="InterPro" id="IPR003594">
    <property type="entry name" value="HATPase_dom"/>
</dbReference>
<feature type="transmembrane region" description="Helical" evidence="10">
    <location>
        <begin position="186"/>
        <end position="208"/>
    </location>
</feature>
<dbReference type="Pfam" id="PF07730">
    <property type="entry name" value="HisKA_3"/>
    <property type="match status" value="1"/>
</dbReference>
<dbReference type="Pfam" id="PF02518">
    <property type="entry name" value="HATPase_c"/>
    <property type="match status" value="1"/>
</dbReference>
<keyword evidence="6 12" id="KW-0418">Kinase</keyword>
<evidence type="ECO:0000256" key="2">
    <source>
        <dbReference type="ARBA" id="ARBA00012438"/>
    </source>
</evidence>
<sequence>MNVSGGAWGAPGGAPGAPGGATGAPGGAPGAPGNGLQPPGGGPGREPDARDGLARVQSVGGCLFRLLAWGCAALYLLICLAAAYSRRSPADLATIVVAALVAYSCLARRGLTQWTAASAAASLLLTWALAIGNVGVRDQAALVEVTGLLVLVARMVWTAPKRRLAWLTALAAVPVVLVPLRGSETMLIFLAGPLAVLVAIAIGAGLYLRALDERRRRALSDARRDERLELARDLHDFVAHHVTGIVVQAQAARFAASSGAAAQSPEQLDRMFGQIERAGTEALTSMRRMVGLLRDAQEPGRGPEPGATRPVGDLAQVAELVDGFGDTPPAALALADDLGELPPEVVTSVHRVVQEALTNARKHAADASVVRVSVARLGDGSVEVAVRDDGQGRGRRLPSGGFGLAGLAERVDAIGGRLTAGPRPEGGWEVVAVIPVSES</sequence>
<dbReference type="Gene3D" id="3.30.565.10">
    <property type="entry name" value="Histidine kinase-like ATPase, C-terminal domain"/>
    <property type="match status" value="1"/>
</dbReference>
<feature type="transmembrane region" description="Helical" evidence="10">
    <location>
        <begin position="164"/>
        <end position="180"/>
    </location>
</feature>
<dbReference type="RefSeq" id="WP_378260271.1">
    <property type="nucleotide sequence ID" value="NZ_JBHSIT010000009.1"/>
</dbReference>
<dbReference type="Gene3D" id="1.20.5.1930">
    <property type="match status" value="1"/>
</dbReference>
<dbReference type="Proteomes" id="UP001595872">
    <property type="component" value="Unassembled WGS sequence"/>
</dbReference>
<dbReference type="InterPro" id="IPR036890">
    <property type="entry name" value="HATPase_C_sf"/>
</dbReference>
<keyword evidence="10" id="KW-0812">Transmembrane</keyword>
<dbReference type="PANTHER" id="PTHR24421">
    <property type="entry name" value="NITRATE/NITRITE SENSOR PROTEIN NARX-RELATED"/>
    <property type="match status" value="1"/>
</dbReference>
<evidence type="ECO:0000256" key="4">
    <source>
        <dbReference type="ARBA" id="ARBA00022679"/>
    </source>
</evidence>
<keyword evidence="10" id="KW-0472">Membrane</keyword>
<evidence type="ECO:0000256" key="7">
    <source>
        <dbReference type="ARBA" id="ARBA00022840"/>
    </source>
</evidence>
<gene>
    <name evidence="12" type="ORF">ACFPCY_29130</name>
</gene>
<evidence type="ECO:0000313" key="13">
    <source>
        <dbReference type="Proteomes" id="UP001595872"/>
    </source>
</evidence>
<evidence type="ECO:0000256" key="8">
    <source>
        <dbReference type="ARBA" id="ARBA00023012"/>
    </source>
</evidence>
<name>A0ABV9U4I9_9ACTN</name>
<keyword evidence="10" id="KW-1133">Transmembrane helix</keyword>
<evidence type="ECO:0000256" key="5">
    <source>
        <dbReference type="ARBA" id="ARBA00022741"/>
    </source>
</evidence>
<keyword evidence="4" id="KW-0808">Transferase</keyword>
<dbReference type="EC" id="2.7.13.3" evidence="2"/>
<feature type="transmembrane region" description="Helical" evidence="10">
    <location>
        <begin position="90"/>
        <end position="107"/>
    </location>
</feature>
<keyword evidence="8" id="KW-0902">Two-component regulatory system</keyword>
<dbReference type="EMBL" id="JBHSIT010000009">
    <property type="protein sequence ID" value="MFC4911402.1"/>
    <property type="molecule type" value="Genomic_DNA"/>
</dbReference>
<feature type="compositionally biased region" description="Gly residues" evidence="9">
    <location>
        <begin position="1"/>
        <end position="44"/>
    </location>
</feature>
<comment type="caution">
    <text evidence="12">The sequence shown here is derived from an EMBL/GenBank/DDBJ whole genome shotgun (WGS) entry which is preliminary data.</text>
</comment>
<protein>
    <recommendedName>
        <fullName evidence="2">histidine kinase</fullName>
        <ecNumber evidence="2">2.7.13.3</ecNumber>
    </recommendedName>
</protein>
<organism evidence="12 13">
    <name type="scientific">Actinomadura gamaensis</name>
    <dbReference type="NCBI Taxonomy" id="1763541"/>
    <lineage>
        <taxon>Bacteria</taxon>
        <taxon>Bacillati</taxon>
        <taxon>Actinomycetota</taxon>
        <taxon>Actinomycetes</taxon>
        <taxon>Streptosporangiales</taxon>
        <taxon>Thermomonosporaceae</taxon>
        <taxon>Actinomadura</taxon>
    </lineage>
</organism>
<keyword evidence="3" id="KW-0597">Phosphoprotein</keyword>
<dbReference type="SMART" id="SM00387">
    <property type="entry name" value="HATPase_c"/>
    <property type="match status" value="1"/>
</dbReference>
<evidence type="ECO:0000256" key="3">
    <source>
        <dbReference type="ARBA" id="ARBA00022553"/>
    </source>
</evidence>
<dbReference type="GO" id="GO:0016301">
    <property type="term" value="F:kinase activity"/>
    <property type="evidence" value="ECO:0007669"/>
    <property type="project" value="UniProtKB-KW"/>
</dbReference>
<keyword evidence="5" id="KW-0547">Nucleotide-binding</keyword>
<reference evidence="13" key="1">
    <citation type="journal article" date="2019" name="Int. J. Syst. Evol. Microbiol.">
        <title>The Global Catalogue of Microorganisms (GCM) 10K type strain sequencing project: providing services to taxonomists for standard genome sequencing and annotation.</title>
        <authorList>
            <consortium name="The Broad Institute Genomics Platform"/>
            <consortium name="The Broad Institute Genome Sequencing Center for Infectious Disease"/>
            <person name="Wu L."/>
            <person name="Ma J."/>
        </authorList>
    </citation>
    <scope>NUCLEOTIDE SEQUENCE [LARGE SCALE GENOMIC DNA]</scope>
    <source>
        <strain evidence="13">KLKA75</strain>
    </source>
</reference>
<feature type="transmembrane region" description="Helical" evidence="10">
    <location>
        <begin position="63"/>
        <end position="84"/>
    </location>
</feature>
<feature type="region of interest" description="Disordered" evidence="9">
    <location>
        <begin position="1"/>
        <end position="50"/>
    </location>
</feature>